<evidence type="ECO:0000313" key="8">
    <source>
        <dbReference type="EMBL" id="KAK3715804.1"/>
    </source>
</evidence>
<evidence type="ECO:0000256" key="2">
    <source>
        <dbReference type="ARBA" id="ARBA00005254"/>
    </source>
</evidence>
<keyword evidence="9" id="KW-1185">Reference proteome</keyword>
<comment type="subcellular location">
    <subcellularLocation>
        <location evidence="1">Mitochondrion</location>
    </subcellularLocation>
</comment>
<keyword evidence="5" id="KW-0496">Mitochondrion</keyword>
<dbReference type="Proteomes" id="UP001283361">
    <property type="component" value="Unassembled WGS sequence"/>
</dbReference>
<evidence type="ECO:0000256" key="5">
    <source>
        <dbReference type="ARBA" id="ARBA00023128"/>
    </source>
</evidence>
<dbReference type="Gene3D" id="1.10.12.10">
    <property type="entry name" value="Lyase 2-enoyl-coa Hydratase, Chain A, domain 2"/>
    <property type="match status" value="1"/>
</dbReference>
<evidence type="ECO:0008006" key="10">
    <source>
        <dbReference type="Google" id="ProtNLM"/>
    </source>
</evidence>
<evidence type="ECO:0000256" key="1">
    <source>
        <dbReference type="ARBA" id="ARBA00004173"/>
    </source>
</evidence>
<evidence type="ECO:0000313" key="9">
    <source>
        <dbReference type="Proteomes" id="UP001283361"/>
    </source>
</evidence>
<dbReference type="InterPro" id="IPR029045">
    <property type="entry name" value="ClpP/crotonase-like_dom_sf"/>
</dbReference>
<keyword evidence="4" id="KW-0007">Acetylation</keyword>
<accession>A0AAE0XVJ4</accession>
<evidence type="ECO:0000256" key="6">
    <source>
        <dbReference type="ARBA" id="ARBA00023239"/>
    </source>
</evidence>
<dbReference type="PROSITE" id="PS00166">
    <property type="entry name" value="ENOYL_COA_HYDRATASE"/>
    <property type="match status" value="1"/>
</dbReference>
<dbReference type="GO" id="GO:0006635">
    <property type="term" value="P:fatty acid beta-oxidation"/>
    <property type="evidence" value="ECO:0007669"/>
    <property type="project" value="TreeGrafter"/>
</dbReference>
<reference evidence="8" key="1">
    <citation type="journal article" date="2023" name="G3 (Bethesda)">
        <title>A reference genome for the long-term kleptoplast-retaining sea slug Elysia crispata morphotype clarki.</title>
        <authorList>
            <person name="Eastman K.E."/>
            <person name="Pendleton A.L."/>
            <person name="Shaikh M.A."/>
            <person name="Suttiyut T."/>
            <person name="Ogas R."/>
            <person name="Tomko P."/>
            <person name="Gavelis G."/>
            <person name="Widhalm J.R."/>
            <person name="Wisecaver J.H."/>
        </authorList>
    </citation>
    <scope>NUCLEOTIDE SEQUENCE</scope>
    <source>
        <strain evidence="8">ECLA1</strain>
    </source>
</reference>
<evidence type="ECO:0000256" key="3">
    <source>
        <dbReference type="ARBA" id="ARBA00022946"/>
    </source>
</evidence>
<dbReference type="PANTHER" id="PTHR11941">
    <property type="entry name" value="ENOYL-COA HYDRATASE-RELATED"/>
    <property type="match status" value="1"/>
</dbReference>
<dbReference type="InterPro" id="IPR014748">
    <property type="entry name" value="Enoyl-CoA_hydra_C"/>
</dbReference>
<organism evidence="8 9">
    <name type="scientific">Elysia crispata</name>
    <name type="common">lettuce slug</name>
    <dbReference type="NCBI Taxonomy" id="231223"/>
    <lineage>
        <taxon>Eukaryota</taxon>
        <taxon>Metazoa</taxon>
        <taxon>Spiralia</taxon>
        <taxon>Lophotrochozoa</taxon>
        <taxon>Mollusca</taxon>
        <taxon>Gastropoda</taxon>
        <taxon>Heterobranchia</taxon>
        <taxon>Euthyneura</taxon>
        <taxon>Panpulmonata</taxon>
        <taxon>Sacoglossa</taxon>
        <taxon>Placobranchoidea</taxon>
        <taxon>Plakobranchidae</taxon>
        <taxon>Elysia</taxon>
    </lineage>
</organism>
<protein>
    <recommendedName>
        <fullName evidence="10">Methylglutaconyl-CoA hydratase</fullName>
    </recommendedName>
</protein>
<dbReference type="AlphaFoldDB" id="A0AAE0XVJ4"/>
<evidence type="ECO:0000256" key="7">
    <source>
        <dbReference type="RuleBase" id="RU003707"/>
    </source>
</evidence>
<dbReference type="Gene3D" id="3.90.226.10">
    <property type="entry name" value="2-enoyl-CoA Hydratase, Chain A, domain 1"/>
    <property type="match status" value="1"/>
</dbReference>
<dbReference type="SUPFAM" id="SSF52096">
    <property type="entry name" value="ClpP/crotonase"/>
    <property type="match status" value="1"/>
</dbReference>
<dbReference type="FunFam" id="3.90.226.10:FF:000022">
    <property type="entry name" value="methylglutaconyl-CoA hydratase, mitochondrial isoform X1"/>
    <property type="match status" value="1"/>
</dbReference>
<dbReference type="Pfam" id="PF00378">
    <property type="entry name" value="ECH_1"/>
    <property type="match status" value="1"/>
</dbReference>
<dbReference type="GO" id="GO:0003723">
    <property type="term" value="F:RNA binding"/>
    <property type="evidence" value="ECO:0007669"/>
    <property type="project" value="UniProtKB-ARBA"/>
</dbReference>
<dbReference type="CDD" id="cd06558">
    <property type="entry name" value="crotonase-like"/>
    <property type="match status" value="1"/>
</dbReference>
<dbReference type="EMBL" id="JAWDGP010007490">
    <property type="protein sequence ID" value="KAK3715804.1"/>
    <property type="molecule type" value="Genomic_DNA"/>
</dbReference>
<keyword evidence="3" id="KW-0809">Transit peptide</keyword>
<proteinExistence type="inferred from homology"/>
<gene>
    <name evidence="8" type="ORF">RRG08_001145</name>
</gene>
<comment type="similarity">
    <text evidence="2 7">Belongs to the enoyl-CoA hydratase/isomerase family.</text>
</comment>
<evidence type="ECO:0000256" key="4">
    <source>
        <dbReference type="ARBA" id="ARBA00022990"/>
    </source>
</evidence>
<name>A0AAE0XVJ4_9GAST</name>
<dbReference type="PANTHER" id="PTHR11941:SF171">
    <property type="entry name" value="SD19268P"/>
    <property type="match status" value="1"/>
</dbReference>
<keyword evidence="6" id="KW-0456">Lyase</keyword>
<dbReference type="InterPro" id="IPR018376">
    <property type="entry name" value="Enoyl-CoA_hyd/isom_CS"/>
</dbReference>
<dbReference type="GO" id="GO:0004300">
    <property type="term" value="F:enoyl-CoA hydratase activity"/>
    <property type="evidence" value="ECO:0007669"/>
    <property type="project" value="UniProtKB-ARBA"/>
</dbReference>
<dbReference type="FunFam" id="1.10.12.10:FF:000001">
    <property type="entry name" value="Probable enoyl-CoA hydratase, mitochondrial"/>
    <property type="match status" value="1"/>
</dbReference>
<dbReference type="InterPro" id="IPR001753">
    <property type="entry name" value="Enoyl-CoA_hydra/iso"/>
</dbReference>
<comment type="caution">
    <text evidence="8">The sequence shown here is derived from an EMBL/GenBank/DDBJ whole genome shotgun (WGS) entry which is preliminary data.</text>
</comment>
<sequence length="323" mass="35132">MAATIQCLGSLRSISSIACGFRTACTIMCQSRATNRSRSIYYFSTSAPSSQQQEQSPDDEFSLSLLDGAKEGIAVMSMRRFRYKNAMGKNLIQKFLDSMEEVKFNNKIRVVVLRSEVPGVFCAGADLKERLKMSPQEVGAFLSKLRLSVTEFHNLPVPTIAALDGSALGGGLELALACDLRTAASNAKIGLVETGLAIIPGGGGTQRLPRIVGPSKAKELIFTSRVMDGWQALEMGVVNHCAEQNDAGDAAYLQAMKLAEEILPNGPVALRMAKAAINRGVEVELESGMRFEEAYYAQVIPTKDRMEGLLAFKEKRKPKYQGH</sequence>
<dbReference type="GO" id="GO:0005739">
    <property type="term" value="C:mitochondrion"/>
    <property type="evidence" value="ECO:0007669"/>
    <property type="project" value="UniProtKB-SubCell"/>
</dbReference>